<dbReference type="NCBIfam" id="TIGR03302">
    <property type="entry name" value="OM_YfiO"/>
    <property type="match status" value="1"/>
</dbReference>
<dbReference type="Pfam" id="PF13525">
    <property type="entry name" value="YfiO"/>
    <property type="match status" value="1"/>
</dbReference>
<organism evidence="5 6">
    <name type="scientific">Carboxylicivirga marina</name>
    <dbReference type="NCBI Taxonomy" id="2800988"/>
    <lineage>
        <taxon>Bacteria</taxon>
        <taxon>Pseudomonadati</taxon>
        <taxon>Bacteroidota</taxon>
        <taxon>Bacteroidia</taxon>
        <taxon>Marinilabiliales</taxon>
        <taxon>Marinilabiliaceae</taxon>
        <taxon>Carboxylicivirga</taxon>
    </lineage>
</organism>
<protein>
    <submittedName>
        <fullName evidence="5">Outer membrane protein assembly factor BamD</fullName>
    </submittedName>
</protein>
<keyword evidence="3" id="KW-0998">Cell outer membrane</keyword>
<sequence length="276" mass="32742">MKLNYLLIVVILGLVGTGCSKYQKLLKSQDYELWYTEAMQYYEKEDYTRSATLLGQLVNIYRGTDKAEEVNYTYANCLYGLHDFLTAGHYYREYVKNFPAGDYAEECQYMSAYCYYKRSPKPRLDQTTTEEAIQEFQLFINMYPNSARVEESTRLMDELRDKLVYKSYLSAKLYYNLGDYLGNNYQSAVIAAQNSLRDFPDTKYREELSFLILESKYIQAVNSVEEKKEERVRDTMDEYYSFVNEFPEGKYRRKADRIYDDTDKMLKNYNTEVAVN</sequence>
<keyword evidence="6" id="KW-1185">Reference proteome</keyword>
<evidence type="ECO:0000256" key="1">
    <source>
        <dbReference type="ARBA" id="ARBA00022729"/>
    </source>
</evidence>
<reference evidence="5 6" key="1">
    <citation type="submission" date="2021-01" db="EMBL/GenBank/DDBJ databases">
        <title>Carboxyliciviraga sp.nov., isolated from coastal sediments.</title>
        <authorList>
            <person name="Lu D."/>
            <person name="Zhang T."/>
        </authorList>
    </citation>
    <scope>NUCLEOTIDE SEQUENCE [LARGE SCALE GENOMIC DNA]</scope>
    <source>
        <strain evidence="5 6">N1Y132</strain>
    </source>
</reference>
<dbReference type="Proteomes" id="UP000605676">
    <property type="component" value="Unassembled WGS sequence"/>
</dbReference>
<keyword evidence="2" id="KW-0472">Membrane</keyword>
<evidence type="ECO:0000256" key="2">
    <source>
        <dbReference type="ARBA" id="ARBA00023136"/>
    </source>
</evidence>
<dbReference type="Gene3D" id="1.25.40.10">
    <property type="entry name" value="Tetratricopeptide repeat domain"/>
    <property type="match status" value="1"/>
</dbReference>
<dbReference type="InterPro" id="IPR011990">
    <property type="entry name" value="TPR-like_helical_dom_sf"/>
</dbReference>
<keyword evidence="1" id="KW-0732">Signal</keyword>
<comment type="caution">
    <text evidence="5">The sequence shown here is derived from an EMBL/GenBank/DDBJ whole genome shotgun (WGS) entry which is preliminary data.</text>
</comment>
<accession>A0ABS1HDX1</accession>
<proteinExistence type="predicted"/>
<dbReference type="PROSITE" id="PS51257">
    <property type="entry name" value="PROKAR_LIPOPROTEIN"/>
    <property type="match status" value="1"/>
</dbReference>
<evidence type="ECO:0000313" key="6">
    <source>
        <dbReference type="Proteomes" id="UP000605676"/>
    </source>
</evidence>
<evidence type="ECO:0000313" key="5">
    <source>
        <dbReference type="EMBL" id="MBK3515871.1"/>
    </source>
</evidence>
<name>A0ABS1HDX1_9BACT</name>
<evidence type="ECO:0000256" key="3">
    <source>
        <dbReference type="ARBA" id="ARBA00023237"/>
    </source>
</evidence>
<gene>
    <name evidence="5" type="primary">bamD</name>
    <name evidence="5" type="ORF">JIV24_00865</name>
</gene>
<dbReference type="InterPro" id="IPR017689">
    <property type="entry name" value="BamD"/>
</dbReference>
<dbReference type="SUPFAM" id="SSF48452">
    <property type="entry name" value="TPR-like"/>
    <property type="match status" value="1"/>
</dbReference>
<dbReference type="InterPro" id="IPR039565">
    <property type="entry name" value="BamD-like"/>
</dbReference>
<feature type="domain" description="Outer membrane lipoprotein BamD-like" evidence="4">
    <location>
        <begin position="34"/>
        <end position="180"/>
    </location>
</feature>
<dbReference type="EMBL" id="JAENRR010000001">
    <property type="protein sequence ID" value="MBK3515871.1"/>
    <property type="molecule type" value="Genomic_DNA"/>
</dbReference>
<evidence type="ECO:0000259" key="4">
    <source>
        <dbReference type="Pfam" id="PF13525"/>
    </source>
</evidence>
<dbReference type="RefSeq" id="WP_200463095.1">
    <property type="nucleotide sequence ID" value="NZ_JAENRR010000001.1"/>
</dbReference>